<gene>
    <name evidence="1" type="ORF">CEUR00632_LOCUS14844</name>
</gene>
<dbReference type="EMBL" id="HBEC01031999">
    <property type="protein sequence ID" value="CAD8298992.1"/>
    <property type="molecule type" value="Transcribed_RNA"/>
</dbReference>
<evidence type="ECO:0000313" key="1">
    <source>
        <dbReference type="EMBL" id="CAD8298992.1"/>
    </source>
</evidence>
<dbReference type="AlphaFoldDB" id="A0A7R9Z135"/>
<organism evidence="1">
    <name type="scientific">Chlamydomonas euryale</name>
    <dbReference type="NCBI Taxonomy" id="1486919"/>
    <lineage>
        <taxon>Eukaryota</taxon>
        <taxon>Viridiplantae</taxon>
        <taxon>Chlorophyta</taxon>
        <taxon>core chlorophytes</taxon>
        <taxon>Chlorophyceae</taxon>
        <taxon>CS clade</taxon>
        <taxon>Chlamydomonadales</taxon>
        <taxon>Chlamydomonadaceae</taxon>
        <taxon>Chlamydomonas</taxon>
    </lineage>
</organism>
<name>A0A7R9Z135_9CHLO</name>
<sequence length="125" mass="14058">MVRYKVACMVWHEVACVVWPKSAHMVWHKPLAWCGRKSLRAPCWLRGCPFNLVPTFGRDGWYRSVQSGAHFVALTLWLLPSFLLQRCSTSLAIAAPDTGMPVCWSPLAASLNLNLNLNPCQSFNV</sequence>
<proteinExistence type="predicted"/>
<protein>
    <submittedName>
        <fullName evidence="1">Uncharacterized protein</fullName>
    </submittedName>
</protein>
<reference evidence="1" key="1">
    <citation type="submission" date="2021-01" db="EMBL/GenBank/DDBJ databases">
        <authorList>
            <person name="Corre E."/>
            <person name="Pelletier E."/>
            <person name="Niang G."/>
            <person name="Scheremetjew M."/>
            <person name="Finn R."/>
            <person name="Kale V."/>
            <person name="Holt S."/>
            <person name="Cochrane G."/>
            <person name="Meng A."/>
            <person name="Brown T."/>
            <person name="Cohen L."/>
        </authorList>
    </citation>
    <scope>NUCLEOTIDE SEQUENCE</scope>
    <source>
        <strain evidence="1">CCMP219</strain>
    </source>
</reference>
<accession>A0A7R9Z135</accession>